<organism evidence="3 4">
    <name type="scientific">Deinococcus reticulitermitis</name>
    <dbReference type="NCBI Taxonomy" id="856736"/>
    <lineage>
        <taxon>Bacteria</taxon>
        <taxon>Thermotogati</taxon>
        <taxon>Deinococcota</taxon>
        <taxon>Deinococci</taxon>
        <taxon>Deinococcales</taxon>
        <taxon>Deinococcaceae</taxon>
        <taxon>Deinococcus</taxon>
    </lineage>
</organism>
<dbReference type="STRING" id="856736.SAMN04488058_1452"/>
<accession>A0A1H7CWE7</accession>
<evidence type="ECO:0000313" key="4">
    <source>
        <dbReference type="Proteomes" id="UP000199223"/>
    </source>
</evidence>
<sequence>MTQSQPRSTRHILSLSGGKDSTALAIYMRDKVPEMEYVFCDTGEELQETYDYLERLQAYLGKEIVYLKNMRQGSVPDRLREMASRTHKGTAKGGKRGCDPSQCRPLAC</sequence>
<gene>
    <name evidence="3" type="ORF">SAMN04488058_1452</name>
</gene>
<protein>
    <submittedName>
        <fullName evidence="3">Phosphoadenosine phosphosulfate reductase family protein</fullName>
    </submittedName>
</protein>
<dbReference type="Gene3D" id="3.40.50.620">
    <property type="entry name" value="HUPs"/>
    <property type="match status" value="1"/>
</dbReference>
<evidence type="ECO:0000259" key="2">
    <source>
        <dbReference type="Pfam" id="PF01507"/>
    </source>
</evidence>
<dbReference type="EMBL" id="FNZA01000045">
    <property type="protein sequence ID" value="SEJ93978.1"/>
    <property type="molecule type" value="Genomic_DNA"/>
</dbReference>
<evidence type="ECO:0000313" key="3">
    <source>
        <dbReference type="EMBL" id="SEJ93978.1"/>
    </source>
</evidence>
<dbReference type="RefSeq" id="WP_218142902.1">
    <property type="nucleotide sequence ID" value="NZ_FNZA01000045.1"/>
</dbReference>
<keyword evidence="4" id="KW-1185">Reference proteome</keyword>
<dbReference type="AlphaFoldDB" id="A0A1H7CWE7"/>
<reference evidence="4" key="1">
    <citation type="submission" date="2016-10" db="EMBL/GenBank/DDBJ databases">
        <authorList>
            <person name="Varghese N."/>
            <person name="Submissions S."/>
        </authorList>
    </citation>
    <scope>NUCLEOTIDE SEQUENCE [LARGE SCALE GENOMIC DNA]</scope>
    <source>
        <strain evidence="4">CGMCC 1.10218</strain>
    </source>
</reference>
<dbReference type="InterPro" id="IPR002500">
    <property type="entry name" value="PAPS_reduct_dom"/>
</dbReference>
<dbReference type="Proteomes" id="UP000199223">
    <property type="component" value="Unassembled WGS sequence"/>
</dbReference>
<dbReference type="SUPFAM" id="SSF52402">
    <property type="entry name" value="Adenine nucleotide alpha hydrolases-like"/>
    <property type="match status" value="1"/>
</dbReference>
<feature type="compositionally biased region" description="Basic residues" evidence="1">
    <location>
        <begin position="85"/>
        <end position="95"/>
    </location>
</feature>
<feature type="domain" description="Phosphoadenosine phosphosulphate reductase" evidence="2">
    <location>
        <begin position="11"/>
        <end position="89"/>
    </location>
</feature>
<dbReference type="InterPro" id="IPR014729">
    <property type="entry name" value="Rossmann-like_a/b/a_fold"/>
</dbReference>
<feature type="region of interest" description="Disordered" evidence="1">
    <location>
        <begin position="77"/>
        <end position="100"/>
    </location>
</feature>
<dbReference type="Pfam" id="PF01507">
    <property type="entry name" value="PAPS_reduct"/>
    <property type="match status" value="1"/>
</dbReference>
<dbReference type="GO" id="GO:0003824">
    <property type="term" value="F:catalytic activity"/>
    <property type="evidence" value="ECO:0007669"/>
    <property type="project" value="InterPro"/>
</dbReference>
<proteinExistence type="predicted"/>
<name>A0A1H7CWE7_9DEIO</name>
<evidence type="ECO:0000256" key="1">
    <source>
        <dbReference type="SAM" id="MobiDB-lite"/>
    </source>
</evidence>